<comment type="caution">
    <text evidence="2">The sequence shown here is derived from an EMBL/GenBank/DDBJ whole genome shotgun (WGS) entry which is preliminary data.</text>
</comment>
<feature type="region of interest" description="Disordered" evidence="1">
    <location>
        <begin position="1"/>
        <end position="21"/>
    </location>
</feature>
<protein>
    <submittedName>
        <fullName evidence="2">Uncharacterized protein</fullName>
    </submittedName>
</protein>
<sequence length="116" mass="13082">MSGVMVQRNHDDRTYKEKSSQRLLRRVTPMGVPIYMRWPADQQTEHNEPISSDDIMGEERHDQVYYFACPTGQLGHSGAWSAPIPVLSGVELISPYVNRADGGYTILQPAMEDSKS</sequence>
<proteinExistence type="predicted"/>
<dbReference type="AlphaFoldDB" id="A0A8H3XRL5"/>
<evidence type="ECO:0000313" key="3">
    <source>
        <dbReference type="Proteomes" id="UP000465221"/>
    </source>
</evidence>
<gene>
    <name evidence="2" type="ORF">IFM46972_11509</name>
</gene>
<evidence type="ECO:0000313" key="2">
    <source>
        <dbReference type="EMBL" id="GFF59944.1"/>
    </source>
</evidence>
<reference evidence="2 3" key="1">
    <citation type="submission" date="2020-01" db="EMBL/GenBank/DDBJ databases">
        <title>Draft genome sequence of Aspergillus udagawae IFM 46972.</title>
        <authorList>
            <person name="Takahashi H."/>
            <person name="Yaguchi T."/>
        </authorList>
    </citation>
    <scope>NUCLEOTIDE SEQUENCE [LARGE SCALE GENOMIC DNA]</scope>
    <source>
        <strain evidence="2 3">IFM 46972</strain>
    </source>
</reference>
<dbReference type="Proteomes" id="UP000465221">
    <property type="component" value="Unassembled WGS sequence"/>
</dbReference>
<accession>A0A8H3XRL5</accession>
<organism evidence="2 3">
    <name type="scientific">Aspergillus udagawae</name>
    <dbReference type="NCBI Taxonomy" id="91492"/>
    <lineage>
        <taxon>Eukaryota</taxon>
        <taxon>Fungi</taxon>
        <taxon>Dikarya</taxon>
        <taxon>Ascomycota</taxon>
        <taxon>Pezizomycotina</taxon>
        <taxon>Eurotiomycetes</taxon>
        <taxon>Eurotiomycetidae</taxon>
        <taxon>Eurotiales</taxon>
        <taxon>Aspergillaceae</taxon>
        <taxon>Aspergillus</taxon>
        <taxon>Aspergillus subgen. Fumigati</taxon>
    </lineage>
</organism>
<feature type="compositionally biased region" description="Basic and acidic residues" evidence="1">
    <location>
        <begin position="8"/>
        <end position="20"/>
    </location>
</feature>
<evidence type="ECO:0000256" key="1">
    <source>
        <dbReference type="SAM" id="MobiDB-lite"/>
    </source>
</evidence>
<name>A0A8H3XRL5_9EURO</name>
<dbReference type="EMBL" id="BLKC01000249">
    <property type="protein sequence ID" value="GFF59944.1"/>
    <property type="molecule type" value="Genomic_DNA"/>
</dbReference>